<dbReference type="RefSeq" id="WP_139229453.1">
    <property type="nucleotide sequence ID" value="NZ_FOVG01000001.1"/>
</dbReference>
<reference evidence="2" key="1">
    <citation type="submission" date="2016-10" db="EMBL/GenBank/DDBJ databases">
        <authorList>
            <person name="Varghese N."/>
            <person name="Submissions S."/>
        </authorList>
    </citation>
    <scope>NUCLEOTIDE SEQUENCE [LARGE SCALE GENOMIC DNA]</scope>
    <source>
        <strain evidence="2">OV426</strain>
    </source>
</reference>
<evidence type="ECO:0000313" key="2">
    <source>
        <dbReference type="Proteomes" id="UP000198968"/>
    </source>
</evidence>
<keyword evidence="2" id="KW-1185">Reference proteome</keyword>
<sequence length="215" mass="24128">MAGIGYSVGKSIDDFLLGDLNGAMLHACMAVDGTSKKSHPEMYRHRTRFITTLRENYSILRPMSFPGLDIEQIKWPVKISAEQKPEEWPDTAEVIYGVHRCAHGHGDELPAGFELMPDVLHGDSNKTSLIAAPGRVQISDRVIFGLLAIAVLAPVNINLNTKDGYWLSLNQKQFIINEWWGKRDEFLAIAAPHDTQRVNLDLGNWYSQVKSETQL</sequence>
<dbReference type="AlphaFoldDB" id="A0A1I4WLW1"/>
<accession>A0A1I4WLW1</accession>
<dbReference type="EMBL" id="FOVG01000001">
    <property type="protein sequence ID" value="SFN14140.1"/>
    <property type="molecule type" value="Genomic_DNA"/>
</dbReference>
<proteinExistence type="predicted"/>
<gene>
    <name evidence="1" type="ORF">SAMN05428971_0225</name>
</gene>
<evidence type="ECO:0000313" key="1">
    <source>
        <dbReference type="EMBL" id="SFN14140.1"/>
    </source>
</evidence>
<dbReference type="Proteomes" id="UP000198968">
    <property type="component" value="Unassembled WGS sequence"/>
</dbReference>
<name>A0A1I4WLW1_9GAMM</name>
<dbReference type="OrthoDB" id="4539886at2"/>
<organism evidence="1 2">
    <name type="scientific">Candidatus Pantoea varia</name>
    <dbReference type="NCBI Taxonomy" id="1881036"/>
    <lineage>
        <taxon>Bacteria</taxon>
        <taxon>Pseudomonadati</taxon>
        <taxon>Pseudomonadota</taxon>
        <taxon>Gammaproteobacteria</taxon>
        <taxon>Enterobacterales</taxon>
        <taxon>Erwiniaceae</taxon>
        <taxon>Pantoea</taxon>
    </lineage>
</organism>
<protein>
    <submittedName>
        <fullName evidence="1">Uncharacterized protein</fullName>
    </submittedName>
</protein>